<dbReference type="InterPro" id="IPR018170">
    <property type="entry name" value="Aldo/ket_reductase_CS"/>
</dbReference>
<dbReference type="OrthoDB" id="9804790at2"/>
<dbReference type="PROSITE" id="PS00062">
    <property type="entry name" value="ALDOKETO_REDUCTASE_2"/>
    <property type="match status" value="1"/>
</dbReference>
<dbReference type="FunFam" id="3.20.20.100:FF:000002">
    <property type="entry name" value="2,5-diketo-D-gluconic acid reductase A"/>
    <property type="match status" value="1"/>
</dbReference>
<dbReference type="PANTHER" id="PTHR43827">
    <property type="entry name" value="2,5-DIKETO-D-GLUCONIC ACID REDUCTASE"/>
    <property type="match status" value="1"/>
</dbReference>
<dbReference type="RefSeq" id="WP_161886858.1">
    <property type="nucleotide sequence ID" value="NZ_CP017146.1"/>
</dbReference>
<keyword evidence="3" id="KW-0560">Oxidoreductase</keyword>
<evidence type="ECO:0000256" key="2">
    <source>
        <dbReference type="ARBA" id="ARBA00022857"/>
    </source>
</evidence>
<dbReference type="InterPro" id="IPR023210">
    <property type="entry name" value="NADP_OxRdtase_dom"/>
</dbReference>
<organism evidence="8 9">
    <name type="scientific">Marisediminicola antarctica</name>
    <dbReference type="NCBI Taxonomy" id="674079"/>
    <lineage>
        <taxon>Bacteria</taxon>
        <taxon>Bacillati</taxon>
        <taxon>Actinomycetota</taxon>
        <taxon>Actinomycetes</taxon>
        <taxon>Micrococcales</taxon>
        <taxon>Microbacteriaceae</taxon>
        <taxon>Marisediminicola</taxon>
    </lineage>
</organism>
<protein>
    <recommendedName>
        <fullName evidence="7">NADP-dependent oxidoreductase domain-containing protein</fullName>
    </recommendedName>
</protein>
<proteinExistence type="inferred from homology"/>
<dbReference type="CDD" id="cd19132">
    <property type="entry name" value="AKR_AKR5D1_E1"/>
    <property type="match status" value="1"/>
</dbReference>
<dbReference type="PROSITE" id="PS00798">
    <property type="entry name" value="ALDOKETO_REDUCTASE_1"/>
    <property type="match status" value="1"/>
</dbReference>
<evidence type="ECO:0000259" key="7">
    <source>
        <dbReference type="Pfam" id="PF00248"/>
    </source>
</evidence>
<dbReference type="SUPFAM" id="SSF51430">
    <property type="entry name" value="NAD(P)-linked oxidoreductase"/>
    <property type="match status" value="1"/>
</dbReference>
<evidence type="ECO:0000256" key="3">
    <source>
        <dbReference type="ARBA" id="ARBA00023002"/>
    </source>
</evidence>
<keyword evidence="2" id="KW-0521">NADP</keyword>
<feature type="binding site" evidence="5">
    <location>
        <position position="111"/>
    </location>
    <ligand>
        <name>substrate</name>
    </ligand>
</feature>
<dbReference type="GO" id="GO:0016616">
    <property type="term" value="F:oxidoreductase activity, acting on the CH-OH group of donors, NAD or NADP as acceptor"/>
    <property type="evidence" value="ECO:0007669"/>
    <property type="project" value="UniProtKB-ARBA"/>
</dbReference>
<dbReference type="PIRSF" id="PIRSF000097">
    <property type="entry name" value="AKR"/>
    <property type="match status" value="1"/>
</dbReference>
<name>A0A7L5AKZ8_9MICO</name>
<keyword evidence="9" id="KW-1185">Reference proteome</keyword>
<comment type="similarity">
    <text evidence="1">Belongs to the aldo/keto reductase family.</text>
</comment>
<evidence type="ECO:0000256" key="5">
    <source>
        <dbReference type="PIRSR" id="PIRSR000097-2"/>
    </source>
</evidence>
<dbReference type="EMBL" id="CP017146">
    <property type="protein sequence ID" value="QHO70475.1"/>
    <property type="molecule type" value="Genomic_DNA"/>
</dbReference>
<evidence type="ECO:0000256" key="1">
    <source>
        <dbReference type="ARBA" id="ARBA00007905"/>
    </source>
</evidence>
<gene>
    <name evidence="8" type="ORF">BHD05_13285</name>
</gene>
<dbReference type="PROSITE" id="PS00063">
    <property type="entry name" value="ALDOKETO_REDUCTASE_3"/>
    <property type="match status" value="1"/>
</dbReference>
<evidence type="ECO:0000256" key="4">
    <source>
        <dbReference type="PIRSR" id="PIRSR000097-1"/>
    </source>
</evidence>
<reference evidence="8 9" key="1">
    <citation type="submission" date="2016-09" db="EMBL/GenBank/DDBJ databases">
        <title>Complete genome sequence of microbes from the polar regions.</title>
        <authorList>
            <person name="Liao L."/>
            <person name="Chen B."/>
        </authorList>
    </citation>
    <scope>NUCLEOTIDE SEQUENCE [LARGE SCALE GENOMIC DNA]</scope>
    <source>
        <strain evidence="8 9">ZS314</strain>
    </source>
</reference>
<feature type="active site" description="Proton donor" evidence="4">
    <location>
        <position position="53"/>
    </location>
</feature>
<dbReference type="AlphaFoldDB" id="A0A7L5AKZ8"/>
<dbReference type="InterPro" id="IPR020471">
    <property type="entry name" value="AKR"/>
</dbReference>
<sequence length="280" mass="30713">MAAPSIPTLPLNDGQSLPAIGLGTFGMRGPSGVASVVSGLQAGYRLLDTALRYRNEKEVGEGVRESGVDRGDISVTTKLRGRHHGFYETLEGFDESLANLGLDYVDLYLIHWPLPRLGKFVDSWRAMIWLRDQGAIRSIGVSNFTPAHIGQLIVETGVTPAVNQVELHPYFPQADQRAFHDEYGIVTESWSPLGRKRRSLAAEPIIVGIAAAHAVTTTQVVLRWHLQLGAIAIPKSANSARQAANLDILGFVLTDAEVEGISSLESRRTWWADPDRHYEL</sequence>
<dbReference type="Gene3D" id="3.20.20.100">
    <property type="entry name" value="NADP-dependent oxidoreductase domain"/>
    <property type="match status" value="1"/>
</dbReference>
<evidence type="ECO:0000256" key="6">
    <source>
        <dbReference type="PIRSR" id="PIRSR000097-3"/>
    </source>
</evidence>
<dbReference type="Pfam" id="PF00248">
    <property type="entry name" value="Aldo_ket_red"/>
    <property type="match status" value="1"/>
</dbReference>
<dbReference type="KEGG" id="mant:BHD05_13285"/>
<feature type="site" description="Lowers pKa of active site Tyr" evidence="6">
    <location>
        <position position="78"/>
    </location>
</feature>
<accession>A0A7L5AKZ8</accession>
<dbReference type="Proteomes" id="UP000464507">
    <property type="component" value="Chromosome"/>
</dbReference>
<evidence type="ECO:0000313" key="9">
    <source>
        <dbReference type="Proteomes" id="UP000464507"/>
    </source>
</evidence>
<dbReference type="PRINTS" id="PR00069">
    <property type="entry name" value="ALDKETRDTASE"/>
</dbReference>
<feature type="domain" description="NADP-dependent oxidoreductase" evidence="7">
    <location>
        <begin position="37"/>
        <end position="264"/>
    </location>
</feature>
<evidence type="ECO:0000313" key="8">
    <source>
        <dbReference type="EMBL" id="QHO70475.1"/>
    </source>
</evidence>
<dbReference type="PANTHER" id="PTHR43827:SF3">
    <property type="entry name" value="NADP-DEPENDENT OXIDOREDUCTASE DOMAIN-CONTAINING PROTEIN"/>
    <property type="match status" value="1"/>
</dbReference>
<dbReference type="InterPro" id="IPR036812">
    <property type="entry name" value="NAD(P)_OxRdtase_dom_sf"/>
</dbReference>